<comment type="similarity">
    <text evidence="2">Belongs to the acetyltransferase family. ArgA subfamily.</text>
</comment>
<keyword evidence="5 8" id="KW-0012">Acyltransferase</keyword>
<dbReference type="EMBL" id="CAJNOB010000003">
    <property type="protein sequence ID" value="CAF0692007.1"/>
    <property type="molecule type" value="Genomic_DNA"/>
</dbReference>
<dbReference type="RefSeq" id="WP_174582763.1">
    <property type="nucleotide sequence ID" value="NZ_CAJNOB010000003.1"/>
</dbReference>
<dbReference type="PANTHER" id="PTHR30602">
    <property type="entry name" value="AMINO-ACID ACETYLTRANSFERASE"/>
    <property type="match status" value="1"/>
</dbReference>
<reference evidence="8" key="1">
    <citation type="submission" date="2021-02" db="EMBL/GenBank/DDBJ databases">
        <authorList>
            <person name="Cremers G."/>
            <person name="Picone N."/>
        </authorList>
    </citation>
    <scope>NUCLEOTIDE SEQUENCE</scope>
    <source>
        <strain evidence="8">PQ17</strain>
    </source>
</reference>
<dbReference type="NCBIfam" id="NF003641">
    <property type="entry name" value="PRK05279.1"/>
    <property type="match status" value="1"/>
</dbReference>
<feature type="domain" description="N-acetyltransferase" evidence="7">
    <location>
        <begin position="277"/>
        <end position="426"/>
    </location>
</feature>
<name>A0A8J2BN23_9BACT</name>
<evidence type="ECO:0000256" key="1">
    <source>
        <dbReference type="ARBA" id="ARBA00004925"/>
    </source>
</evidence>
<dbReference type="GO" id="GO:0006526">
    <property type="term" value="P:L-arginine biosynthetic process"/>
    <property type="evidence" value="ECO:0007669"/>
    <property type="project" value="UniProtKB-UniPathway"/>
</dbReference>
<comment type="caution">
    <text evidence="8">The sequence shown here is derived from an EMBL/GenBank/DDBJ whole genome shotgun (WGS) entry which is preliminary data.</text>
</comment>
<dbReference type="Pfam" id="PF00583">
    <property type="entry name" value="Acetyltransf_1"/>
    <property type="match status" value="1"/>
</dbReference>
<protein>
    <recommendedName>
        <fullName evidence="3">amino-acid N-acetyltransferase</fullName>
        <ecNumber evidence="3">2.3.1.1</ecNumber>
    </recommendedName>
</protein>
<gene>
    <name evidence="8" type="primary">argA</name>
    <name evidence="8" type="ORF">MPNT_110052</name>
</gene>
<dbReference type="InterPro" id="IPR000182">
    <property type="entry name" value="GNAT_dom"/>
</dbReference>
<accession>A0A8J2BN23</accession>
<evidence type="ECO:0000256" key="3">
    <source>
        <dbReference type="ARBA" id="ARBA00012697"/>
    </source>
</evidence>
<dbReference type="Gene3D" id="3.40.1160.10">
    <property type="entry name" value="Acetylglutamate kinase-like"/>
    <property type="match status" value="1"/>
</dbReference>
<dbReference type="Pfam" id="PF00696">
    <property type="entry name" value="AA_kinase"/>
    <property type="match status" value="1"/>
</dbReference>
<comment type="catalytic activity">
    <reaction evidence="6">
        <text>L-glutamate + acetyl-CoA = N-acetyl-L-glutamate + CoA + H(+)</text>
        <dbReference type="Rhea" id="RHEA:24292"/>
        <dbReference type="ChEBI" id="CHEBI:15378"/>
        <dbReference type="ChEBI" id="CHEBI:29985"/>
        <dbReference type="ChEBI" id="CHEBI:44337"/>
        <dbReference type="ChEBI" id="CHEBI:57287"/>
        <dbReference type="ChEBI" id="CHEBI:57288"/>
        <dbReference type="EC" id="2.3.1.1"/>
    </reaction>
</comment>
<dbReference type="HAMAP" id="MF_01105">
    <property type="entry name" value="N_acetyl_glu_synth"/>
    <property type="match status" value="1"/>
</dbReference>
<dbReference type="InterPro" id="IPR016181">
    <property type="entry name" value="Acyl_CoA_acyltransferase"/>
</dbReference>
<evidence type="ECO:0000256" key="5">
    <source>
        <dbReference type="ARBA" id="ARBA00023315"/>
    </source>
</evidence>
<dbReference type="UniPathway" id="UPA00068">
    <property type="reaction ID" value="UER00106"/>
</dbReference>
<organism evidence="8 9">
    <name type="scientific">Candidatus Methylacidithermus pantelleriae</name>
    <dbReference type="NCBI Taxonomy" id="2744239"/>
    <lineage>
        <taxon>Bacteria</taxon>
        <taxon>Pseudomonadati</taxon>
        <taxon>Verrucomicrobiota</taxon>
        <taxon>Methylacidiphilae</taxon>
        <taxon>Methylacidiphilales</taxon>
        <taxon>Methylacidiphilaceae</taxon>
        <taxon>Candidatus Methylacidithermus</taxon>
    </lineage>
</organism>
<evidence type="ECO:0000259" key="7">
    <source>
        <dbReference type="PROSITE" id="PS51186"/>
    </source>
</evidence>
<dbReference type="Gene3D" id="3.40.630.30">
    <property type="match status" value="1"/>
</dbReference>
<dbReference type="Proteomes" id="UP000663859">
    <property type="component" value="Unassembled WGS sequence"/>
</dbReference>
<dbReference type="AlphaFoldDB" id="A0A8J2BN23"/>
<evidence type="ECO:0000256" key="4">
    <source>
        <dbReference type="ARBA" id="ARBA00022679"/>
    </source>
</evidence>
<evidence type="ECO:0000313" key="8">
    <source>
        <dbReference type="EMBL" id="CAF0692007.1"/>
    </source>
</evidence>
<dbReference type="InterPro" id="IPR001048">
    <property type="entry name" value="Asp/Glu/Uridylate_kinase"/>
</dbReference>
<dbReference type="GO" id="GO:0004042">
    <property type="term" value="F:L-glutamate N-acetyltransferase activity"/>
    <property type="evidence" value="ECO:0007669"/>
    <property type="project" value="InterPro"/>
</dbReference>
<evidence type="ECO:0000256" key="2">
    <source>
        <dbReference type="ARBA" id="ARBA00009145"/>
    </source>
</evidence>
<dbReference type="SUPFAM" id="SSF55729">
    <property type="entry name" value="Acyl-CoA N-acyltransferases (Nat)"/>
    <property type="match status" value="1"/>
</dbReference>
<dbReference type="SUPFAM" id="SSF53633">
    <property type="entry name" value="Carbamate kinase-like"/>
    <property type="match status" value="1"/>
</dbReference>
<dbReference type="PROSITE" id="PS51186">
    <property type="entry name" value="GNAT"/>
    <property type="match status" value="1"/>
</dbReference>
<dbReference type="PANTHER" id="PTHR30602:SF12">
    <property type="entry name" value="AMINO-ACID ACETYLTRANSFERASE NAGS1, CHLOROPLASTIC-RELATED"/>
    <property type="match status" value="1"/>
</dbReference>
<dbReference type="PIRSF" id="PIRSF000423">
    <property type="entry name" value="ArgA"/>
    <property type="match status" value="1"/>
</dbReference>
<keyword evidence="9" id="KW-1185">Reference proteome</keyword>
<evidence type="ECO:0000256" key="6">
    <source>
        <dbReference type="ARBA" id="ARBA00048372"/>
    </source>
</evidence>
<dbReference type="CDD" id="cd04301">
    <property type="entry name" value="NAT_SF"/>
    <property type="match status" value="1"/>
</dbReference>
<sequence length="427" mass="47807">MNLSHLRGILTYVPEFRDKTFVIALDGAVIAHENFSHVVLDLAVLRSLNIRVVVVHGIGWQLTQAAKQSHFTPSNIDGTGVTDRPTLELAIQVANHVTHQILEALTSCDLRACYANAITAYPYGILRGVDQEFTGKVEKVDVSFLRDLLSHQIIPVLPPLGFDGEGKTFRVNSDGVALAVAEALGATKIIFLCSYAGIERSGRLIRQLPVTEAESWLKKDRPTLEPHLRSKLEHAVRACRRGVSRVHIVDGRVNEALLTEVFSREGTGTMIYADEYESIRPANKKDVRVILDLIRESMEVEELAYRSREDVANRITDYYVFELDRTVVGCVALHSYPETGQGEIACLHVARGHENKGLGRKLVSFAENVARSRGLRQVFALSTQAYTFFQQKMGFREETPQILPESRRKRYEESGRKSKILVKDLTG</sequence>
<dbReference type="InterPro" id="IPR036393">
    <property type="entry name" value="AceGlu_kinase-like_sf"/>
</dbReference>
<comment type="pathway">
    <text evidence="1">Amino-acid biosynthesis; L-arginine biosynthesis; N(2)-acetyl-L-ornithine from L-glutamate: step 1/4.</text>
</comment>
<evidence type="ECO:0000313" key="9">
    <source>
        <dbReference type="Proteomes" id="UP000663859"/>
    </source>
</evidence>
<dbReference type="NCBIfam" id="TIGR01890">
    <property type="entry name" value="N-Ac-Glu-synth"/>
    <property type="match status" value="1"/>
</dbReference>
<dbReference type="InterPro" id="IPR010167">
    <property type="entry name" value="NH2A_AcTrfase"/>
</dbReference>
<keyword evidence="4 8" id="KW-0808">Transferase</keyword>
<dbReference type="GO" id="GO:0005737">
    <property type="term" value="C:cytoplasm"/>
    <property type="evidence" value="ECO:0007669"/>
    <property type="project" value="InterPro"/>
</dbReference>
<proteinExistence type="inferred from homology"/>
<dbReference type="EC" id="2.3.1.1" evidence="3"/>